<dbReference type="Pfam" id="PF22505">
    <property type="entry name" value="RNase_J_b_CASP"/>
    <property type="match status" value="1"/>
</dbReference>
<dbReference type="InterPro" id="IPR042173">
    <property type="entry name" value="RNase_J_2"/>
</dbReference>
<evidence type="ECO:0000259" key="7">
    <source>
        <dbReference type="SMART" id="SM00849"/>
    </source>
</evidence>
<keyword evidence="4" id="KW-0862">Zinc</keyword>
<feature type="domain" description="Metallo-beta-lactamase" evidence="7">
    <location>
        <begin position="17"/>
        <end position="220"/>
    </location>
</feature>
<dbReference type="Gene3D" id="3.40.50.10710">
    <property type="entry name" value="Metallo-hydrolase/oxidoreductase"/>
    <property type="match status" value="1"/>
</dbReference>
<evidence type="ECO:0000256" key="4">
    <source>
        <dbReference type="ARBA" id="ARBA00022833"/>
    </source>
</evidence>
<reference evidence="8 9" key="1">
    <citation type="journal article" date="2015" name="Nature">
        <title>rRNA introns, odd ribosomes, and small enigmatic genomes across a large radiation of phyla.</title>
        <authorList>
            <person name="Brown C.T."/>
            <person name="Hug L.A."/>
            <person name="Thomas B.C."/>
            <person name="Sharon I."/>
            <person name="Castelle C.J."/>
            <person name="Singh A."/>
            <person name="Wilkins M.J."/>
            <person name="Williams K.H."/>
            <person name="Banfield J.F."/>
        </authorList>
    </citation>
    <scope>NUCLEOTIDE SEQUENCE [LARGE SCALE GENOMIC DNA]</scope>
</reference>
<keyword evidence="5" id="KW-0269">Exonuclease</keyword>
<evidence type="ECO:0000256" key="5">
    <source>
        <dbReference type="ARBA" id="ARBA00022839"/>
    </source>
</evidence>
<keyword evidence="6" id="KW-0694">RNA-binding</keyword>
<dbReference type="CDD" id="cd07714">
    <property type="entry name" value="RNaseJ_MBL-fold"/>
    <property type="match status" value="1"/>
</dbReference>
<dbReference type="EMBL" id="LBZM01000005">
    <property type="protein sequence ID" value="KKR72506.1"/>
    <property type="molecule type" value="Genomic_DNA"/>
</dbReference>
<proteinExistence type="predicted"/>
<evidence type="ECO:0000313" key="9">
    <source>
        <dbReference type="Proteomes" id="UP000034664"/>
    </source>
</evidence>
<accession>A0A0G0TCE6</accession>
<dbReference type="PANTHER" id="PTHR43694:SF1">
    <property type="entry name" value="RIBONUCLEASE J"/>
    <property type="match status" value="1"/>
</dbReference>
<evidence type="ECO:0000256" key="6">
    <source>
        <dbReference type="ARBA" id="ARBA00022884"/>
    </source>
</evidence>
<evidence type="ECO:0000256" key="2">
    <source>
        <dbReference type="ARBA" id="ARBA00022723"/>
    </source>
</evidence>
<dbReference type="InterPro" id="IPR011108">
    <property type="entry name" value="RMMBL"/>
</dbReference>
<gene>
    <name evidence="8" type="ORF">UU14_C0005G0074</name>
</gene>
<dbReference type="SMART" id="SM00849">
    <property type="entry name" value="Lactamase_B"/>
    <property type="match status" value="1"/>
</dbReference>
<dbReference type="InterPro" id="IPR055132">
    <property type="entry name" value="RNase_J_b_CASP"/>
</dbReference>
<dbReference type="Gene3D" id="3.60.15.10">
    <property type="entry name" value="Ribonuclease Z/Hydroxyacylglutathione hydrolase-like"/>
    <property type="match status" value="1"/>
</dbReference>
<name>A0A0G0TCE6_9BACT</name>
<keyword evidence="1" id="KW-0540">Nuclease</keyword>
<dbReference type="Proteomes" id="UP000034664">
    <property type="component" value="Unassembled WGS sequence"/>
</dbReference>
<organism evidence="8 9">
    <name type="scientific">Candidatus Roizmanbacteria bacterium GW2011_GWB1_40_7</name>
    <dbReference type="NCBI Taxonomy" id="1618482"/>
    <lineage>
        <taxon>Bacteria</taxon>
        <taxon>Candidatus Roizmaniibacteriota</taxon>
    </lineage>
</organism>
<evidence type="ECO:0000313" key="8">
    <source>
        <dbReference type="EMBL" id="KKR72506.1"/>
    </source>
</evidence>
<dbReference type="Pfam" id="PF07521">
    <property type="entry name" value="RMMBL"/>
    <property type="match status" value="1"/>
</dbReference>
<dbReference type="GO" id="GO:0003723">
    <property type="term" value="F:RNA binding"/>
    <property type="evidence" value="ECO:0007669"/>
    <property type="project" value="UniProtKB-KW"/>
</dbReference>
<dbReference type="GO" id="GO:0046872">
    <property type="term" value="F:metal ion binding"/>
    <property type="evidence" value="ECO:0007669"/>
    <property type="project" value="UniProtKB-KW"/>
</dbReference>
<dbReference type="PANTHER" id="PTHR43694">
    <property type="entry name" value="RIBONUCLEASE J"/>
    <property type="match status" value="1"/>
</dbReference>
<dbReference type="GO" id="GO:0004527">
    <property type="term" value="F:exonuclease activity"/>
    <property type="evidence" value="ECO:0007669"/>
    <property type="project" value="UniProtKB-KW"/>
</dbReference>
<evidence type="ECO:0000256" key="3">
    <source>
        <dbReference type="ARBA" id="ARBA00022801"/>
    </source>
</evidence>
<dbReference type="InterPro" id="IPR001279">
    <property type="entry name" value="Metallo-B-lactamas"/>
</dbReference>
<dbReference type="InterPro" id="IPR036866">
    <property type="entry name" value="RibonucZ/Hydroxyglut_hydro"/>
</dbReference>
<sequence length="435" mass="48232">MDEKVRIVFLGGVGEVTKNMFVYEYWRDGKIADSIIVECGIGFSETGDEIIMPDVSYLLDKQDTLRATVLTHGHEDHTSGLSTLLSQIRIPVYGTRLTVALAEGKLADHGIQAELHPVKHKQILNFGAFQVRFVHVTHSIPDATNLIIKTPLGVLFHASDFKFDWSPVDGWPTEVGKIALAGESGILCLLSDCVRSERSGYTLSEETIEDHLELQVKKAHGKVIFTTMSSNISRIQQAVNVASAFNRKILFLGRSMRQNVEAAQHLGYLHFPKKSIVHSKSVKKIPSNKLFIIAAGSQAQEDSALSRIADNAHKDISLAPHDMVIFSADPIPGYERQVHKLVNKMTKLGADVVYSDINDELHVSGHGASQDLMLMMGLTRPKYIVPIGGESRQVRQYFLLAEKMGYSDDTLFAPEEKDAIEFTRDGKARIVKEVA</sequence>
<keyword evidence="3" id="KW-0378">Hydrolase</keyword>
<evidence type="ECO:0000256" key="1">
    <source>
        <dbReference type="ARBA" id="ARBA00022722"/>
    </source>
</evidence>
<dbReference type="SUPFAM" id="SSF56281">
    <property type="entry name" value="Metallo-hydrolase/oxidoreductase"/>
    <property type="match status" value="1"/>
</dbReference>
<protein>
    <recommendedName>
        <fullName evidence="7">Metallo-beta-lactamase domain-containing protein</fullName>
    </recommendedName>
</protein>
<comment type="caution">
    <text evidence="8">The sequence shown here is derived from an EMBL/GenBank/DDBJ whole genome shotgun (WGS) entry which is preliminary data.</text>
</comment>
<dbReference type="Pfam" id="PF12706">
    <property type="entry name" value="Lactamase_B_2"/>
    <property type="match status" value="1"/>
</dbReference>
<dbReference type="AlphaFoldDB" id="A0A0G0TCE6"/>
<keyword evidence="2" id="KW-0479">Metal-binding</keyword>